<dbReference type="Proteomes" id="UP000012960">
    <property type="component" value="Unplaced"/>
</dbReference>
<sequence>MTCKVSHMGDRILLRYHVIRYIIFLSL</sequence>
<evidence type="ECO:0000313" key="1">
    <source>
        <dbReference type="EnsemblPlants" id="Ma06_p05130.1"/>
    </source>
</evidence>
<dbReference type="AlphaFoldDB" id="A0A804JCU4"/>
<dbReference type="EnsemblPlants" id="Ma06_t05130.1">
    <property type="protein sequence ID" value="Ma06_p05130.1"/>
    <property type="gene ID" value="Ma06_g05130"/>
</dbReference>
<dbReference type="InParanoid" id="A0A804JCU4"/>
<accession>A0A804JCU4</accession>
<name>A0A804JCU4_MUSAM</name>
<evidence type="ECO:0000313" key="2">
    <source>
        <dbReference type="Proteomes" id="UP000012960"/>
    </source>
</evidence>
<protein>
    <submittedName>
        <fullName evidence="1">Uncharacterized protein</fullName>
    </submittedName>
</protein>
<keyword evidence="2" id="KW-1185">Reference proteome</keyword>
<dbReference type="Gramene" id="Ma06_t05130.1">
    <property type="protein sequence ID" value="Ma06_p05130.1"/>
    <property type="gene ID" value="Ma06_g05130"/>
</dbReference>
<reference evidence="1" key="1">
    <citation type="submission" date="2021-05" db="UniProtKB">
        <authorList>
            <consortium name="EnsemblPlants"/>
        </authorList>
    </citation>
    <scope>IDENTIFICATION</scope>
    <source>
        <strain evidence="1">subsp. malaccensis</strain>
    </source>
</reference>
<proteinExistence type="predicted"/>
<organism evidence="1 2">
    <name type="scientific">Musa acuminata subsp. malaccensis</name>
    <name type="common">Wild banana</name>
    <name type="synonym">Musa malaccensis</name>
    <dbReference type="NCBI Taxonomy" id="214687"/>
    <lineage>
        <taxon>Eukaryota</taxon>
        <taxon>Viridiplantae</taxon>
        <taxon>Streptophyta</taxon>
        <taxon>Embryophyta</taxon>
        <taxon>Tracheophyta</taxon>
        <taxon>Spermatophyta</taxon>
        <taxon>Magnoliopsida</taxon>
        <taxon>Liliopsida</taxon>
        <taxon>Zingiberales</taxon>
        <taxon>Musaceae</taxon>
        <taxon>Musa</taxon>
    </lineage>
</organism>